<evidence type="ECO:0000313" key="2">
    <source>
        <dbReference type="EMBL" id="KAL0083833.1"/>
    </source>
</evidence>
<feature type="compositionally biased region" description="Basic and acidic residues" evidence="1">
    <location>
        <begin position="71"/>
        <end position="88"/>
    </location>
</feature>
<comment type="caution">
    <text evidence="2">The sequence shown here is derived from an EMBL/GenBank/DDBJ whole genome shotgun (WGS) entry which is preliminary data.</text>
</comment>
<dbReference type="EMBL" id="JBCLYO010000013">
    <property type="protein sequence ID" value="KAL0083833.1"/>
    <property type="molecule type" value="Genomic_DNA"/>
</dbReference>
<name>A0ABR3AW52_PHYBL</name>
<sequence>MTMQETFPKTLHDFENKIQNFDAYSDGNDDNDVKIEVEDLDLFINKIPVNLENASLTANCSVRQIQSAHDLSQERGRQRRERMTEKMAPRTPRNTRRISTSSEESISLSQVIAGHVGRHAIVSQPMNCKVGQLMDGQRRNIGAAARQESMPASLPALAPSSPLSVPAMPEQEMGSLIFVLINRKIWKRNLKFRDSSVIAENEARRRWNVTECINHPENAALVDYLCQYILAQPCARDFWLIDNEMGHEVGFLSEISFLYLLQKDVMSHSESDMKDMNVETLNHFVEIVDFVAVQTCSDKSMLKSRARMPRLQLGEKNDVVSRHLISSLSPWAIKQ</sequence>
<evidence type="ECO:0000256" key="1">
    <source>
        <dbReference type="SAM" id="MobiDB-lite"/>
    </source>
</evidence>
<proteinExistence type="predicted"/>
<accession>A0ABR3AW52</accession>
<feature type="region of interest" description="Disordered" evidence="1">
    <location>
        <begin position="67"/>
        <end position="103"/>
    </location>
</feature>
<reference evidence="2 3" key="1">
    <citation type="submission" date="2024-04" db="EMBL/GenBank/DDBJ databases">
        <title>Symmetric and asymmetric DNA N6-adenine methylation regulates different biological responses in Mucorales.</title>
        <authorList>
            <consortium name="Lawrence Berkeley National Laboratory"/>
            <person name="Lax C."/>
            <person name="Mondo S.J."/>
            <person name="Osorio-Concepcion M."/>
            <person name="Muszewska A."/>
            <person name="Corrochano-Luque M."/>
            <person name="Gutierrez G."/>
            <person name="Riley R."/>
            <person name="Lipzen A."/>
            <person name="Guo J."/>
            <person name="Hundley H."/>
            <person name="Amirebrahimi M."/>
            <person name="Ng V."/>
            <person name="Lorenzo-Gutierrez D."/>
            <person name="Binder U."/>
            <person name="Yang J."/>
            <person name="Song Y."/>
            <person name="Canovas D."/>
            <person name="Navarro E."/>
            <person name="Freitag M."/>
            <person name="Gabaldon T."/>
            <person name="Grigoriev I.V."/>
            <person name="Corrochano L.M."/>
            <person name="Nicolas F.E."/>
            <person name="Garre V."/>
        </authorList>
    </citation>
    <scope>NUCLEOTIDE SEQUENCE [LARGE SCALE GENOMIC DNA]</scope>
    <source>
        <strain evidence="2 3">L51</strain>
    </source>
</reference>
<keyword evidence="3" id="KW-1185">Reference proteome</keyword>
<gene>
    <name evidence="2" type="ORF">J3Q64DRAFT_1836400</name>
</gene>
<evidence type="ECO:0000313" key="3">
    <source>
        <dbReference type="Proteomes" id="UP001448207"/>
    </source>
</evidence>
<dbReference type="Proteomes" id="UP001448207">
    <property type="component" value="Unassembled WGS sequence"/>
</dbReference>
<protein>
    <submittedName>
        <fullName evidence="2">Uncharacterized protein</fullName>
    </submittedName>
</protein>
<organism evidence="2 3">
    <name type="scientific">Phycomyces blakesleeanus</name>
    <dbReference type="NCBI Taxonomy" id="4837"/>
    <lineage>
        <taxon>Eukaryota</taxon>
        <taxon>Fungi</taxon>
        <taxon>Fungi incertae sedis</taxon>
        <taxon>Mucoromycota</taxon>
        <taxon>Mucoromycotina</taxon>
        <taxon>Mucoromycetes</taxon>
        <taxon>Mucorales</taxon>
        <taxon>Phycomycetaceae</taxon>
        <taxon>Phycomyces</taxon>
    </lineage>
</organism>